<dbReference type="Proteomes" id="UP000053647">
    <property type="component" value="Unassembled WGS sequence"/>
</dbReference>
<sequence length="142" mass="15846">MFWNHDLQWCINVVGEAEFNYHFSIIQTPVGYRSFKEGISKLKQVTGCDHHAVQRYIVGVIAGAVPSKFLAAIRALLDFQYLAQMPRFDNDTLVRVSAMLHSFHDNKKAIITAGGWRGTMFKPEACRSAIALNGSTQGAEIS</sequence>
<reference evidence="2" key="2">
    <citation type="submission" date="2015-01" db="EMBL/GenBank/DDBJ databases">
        <title>Evolutionary Origins and Diversification of the Mycorrhizal Mutualists.</title>
        <authorList>
            <consortium name="DOE Joint Genome Institute"/>
            <consortium name="Mycorrhizal Genomics Consortium"/>
            <person name="Kohler A."/>
            <person name="Kuo A."/>
            <person name="Nagy L.G."/>
            <person name="Floudas D."/>
            <person name="Copeland A."/>
            <person name="Barry K.W."/>
            <person name="Cichocki N."/>
            <person name="Veneault-Fourrey C."/>
            <person name="LaButti K."/>
            <person name="Lindquist E.A."/>
            <person name="Lipzen A."/>
            <person name="Lundell T."/>
            <person name="Morin E."/>
            <person name="Murat C."/>
            <person name="Riley R."/>
            <person name="Ohm R."/>
            <person name="Sun H."/>
            <person name="Tunlid A."/>
            <person name="Henrissat B."/>
            <person name="Grigoriev I.V."/>
            <person name="Hibbett D.S."/>
            <person name="Martin F."/>
        </authorList>
    </citation>
    <scope>NUCLEOTIDE SEQUENCE [LARGE SCALE GENOMIC DNA]</scope>
    <source>
        <strain evidence="2">ATCC 200175</strain>
    </source>
</reference>
<dbReference type="OrthoDB" id="2678764at2759"/>
<reference evidence="1 2" key="1">
    <citation type="submission" date="2014-06" db="EMBL/GenBank/DDBJ databases">
        <authorList>
            <consortium name="DOE Joint Genome Institute"/>
            <person name="Kuo A."/>
            <person name="Kohler A."/>
            <person name="Nagy L.G."/>
            <person name="Floudas D."/>
            <person name="Copeland A."/>
            <person name="Barry K.W."/>
            <person name="Cichocki N."/>
            <person name="Veneault-Fourrey C."/>
            <person name="LaButti K."/>
            <person name="Lindquist E.A."/>
            <person name="Lipzen A."/>
            <person name="Lundell T."/>
            <person name="Morin E."/>
            <person name="Murat C."/>
            <person name="Sun H."/>
            <person name="Tunlid A."/>
            <person name="Henrissat B."/>
            <person name="Grigoriev I.V."/>
            <person name="Hibbett D.S."/>
            <person name="Martin F."/>
            <person name="Nordberg H.P."/>
            <person name="Cantor M.N."/>
            <person name="Hua S.X."/>
        </authorList>
    </citation>
    <scope>NUCLEOTIDE SEQUENCE [LARGE SCALE GENOMIC DNA]</scope>
    <source>
        <strain evidence="1 2">ATCC 200175</strain>
    </source>
</reference>
<keyword evidence="2" id="KW-1185">Reference proteome</keyword>
<gene>
    <name evidence="1" type="ORF">PAXINDRAFT_84582</name>
</gene>
<dbReference type="HOGENOM" id="CLU_006344_11_0_1"/>
<organism evidence="1 2">
    <name type="scientific">Paxillus involutus ATCC 200175</name>
    <dbReference type="NCBI Taxonomy" id="664439"/>
    <lineage>
        <taxon>Eukaryota</taxon>
        <taxon>Fungi</taxon>
        <taxon>Dikarya</taxon>
        <taxon>Basidiomycota</taxon>
        <taxon>Agaricomycotina</taxon>
        <taxon>Agaricomycetes</taxon>
        <taxon>Agaricomycetidae</taxon>
        <taxon>Boletales</taxon>
        <taxon>Paxilineae</taxon>
        <taxon>Paxillaceae</taxon>
        <taxon>Paxillus</taxon>
    </lineage>
</organism>
<name>A0A0C9SSQ0_PAXIN</name>
<proteinExistence type="predicted"/>
<dbReference type="AlphaFoldDB" id="A0A0C9SSQ0"/>
<dbReference type="EMBL" id="KN819380">
    <property type="protein sequence ID" value="KIJ11424.1"/>
    <property type="molecule type" value="Genomic_DNA"/>
</dbReference>
<accession>A0A0C9SSQ0</accession>
<protein>
    <submittedName>
        <fullName evidence="1">Uncharacterized protein</fullName>
    </submittedName>
</protein>
<evidence type="ECO:0000313" key="1">
    <source>
        <dbReference type="EMBL" id="KIJ11424.1"/>
    </source>
</evidence>
<evidence type="ECO:0000313" key="2">
    <source>
        <dbReference type="Proteomes" id="UP000053647"/>
    </source>
</evidence>